<reference evidence="4" key="1">
    <citation type="journal article" date="2019" name="Int. J. Syst. Evol. Microbiol.">
        <title>The Global Catalogue of Microorganisms (GCM) 10K type strain sequencing project: providing services to taxonomists for standard genome sequencing and annotation.</title>
        <authorList>
            <consortium name="The Broad Institute Genomics Platform"/>
            <consortium name="The Broad Institute Genome Sequencing Center for Infectious Disease"/>
            <person name="Wu L."/>
            <person name="Ma J."/>
        </authorList>
    </citation>
    <scope>NUCLEOTIDE SEQUENCE [LARGE SCALE GENOMIC DNA]</scope>
    <source>
        <strain evidence="4">CGMCC 1.12851</strain>
    </source>
</reference>
<protein>
    <submittedName>
        <fullName evidence="3">Endonuclease</fullName>
    </submittedName>
</protein>
<sequence length="88" mass="10796">MASKRNGTLYLGVTSNLPYRAWQHRTGQIEGFTKKYRCHMLVWYEHFDDIQDARACEYRMKTWKRDWKIALIEKDNPVWRDLYPDLNR</sequence>
<dbReference type="PANTHER" id="PTHR34477:SF5">
    <property type="entry name" value="BSL5627 PROTEIN"/>
    <property type="match status" value="1"/>
</dbReference>
<dbReference type="InterPro" id="IPR050190">
    <property type="entry name" value="UPF0213_domain"/>
</dbReference>
<dbReference type="PROSITE" id="PS50164">
    <property type="entry name" value="GIY_YIG"/>
    <property type="match status" value="1"/>
</dbReference>
<name>A0ABQ1JC12_9SPHN</name>
<accession>A0ABQ1JC12</accession>
<dbReference type="CDD" id="cd10448">
    <property type="entry name" value="GIY-YIG_unchar_3"/>
    <property type="match status" value="1"/>
</dbReference>
<dbReference type="EMBL" id="BMGD01000003">
    <property type="protein sequence ID" value="GGB63608.1"/>
    <property type="molecule type" value="Genomic_DNA"/>
</dbReference>
<comment type="similarity">
    <text evidence="1">Belongs to the UPF0213 family.</text>
</comment>
<dbReference type="GO" id="GO:0004519">
    <property type="term" value="F:endonuclease activity"/>
    <property type="evidence" value="ECO:0007669"/>
    <property type="project" value="UniProtKB-KW"/>
</dbReference>
<keyword evidence="3" id="KW-0255">Endonuclease</keyword>
<dbReference type="Pfam" id="PF01541">
    <property type="entry name" value="GIY-YIG"/>
    <property type="match status" value="1"/>
</dbReference>
<feature type="domain" description="GIY-YIG" evidence="2">
    <location>
        <begin position="1"/>
        <end position="70"/>
    </location>
</feature>
<dbReference type="Proteomes" id="UP000614261">
    <property type="component" value="Unassembled WGS sequence"/>
</dbReference>
<evidence type="ECO:0000313" key="4">
    <source>
        <dbReference type="Proteomes" id="UP000614261"/>
    </source>
</evidence>
<keyword evidence="3" id="KW-0540">Nuclease</keyword>
<dbReference type="InterPro" id="IPR000305">
    <property type="entry name" value="GIY-YIG_endonuc"/>
</dbReference>
<dbReference type="SUPFAM" id="SSF82771">
    <property type="entry name" value="GIY-YIG endonuclease"/>
    <property type="match status" value="1"/>
</dbReference>
<evidence type="ECO:0000256" key="1">
    <source>
        <dbReference type="ARBA" id="ARBA00007435"/>
    </source>
</evidence>
<dbReference type="Gene3D" id="3.40.1440.10">
    <property type="entry name" value="GIY-YIG endonuclease"/>
    <property type="match status" value="1"/>
</dbReference>
<keyword evidence="4" id="KW-1185">Reference proteome</keyword>
<dbReference type="PANTHER" id="PTHR34477">
    <property type="entry name" value="UPF0213 PROTEIN YHBQ"/>
    <property type="match status" value="1"/>
</dbReference>
<keyword evidence="3" id="KW-0378">Hydrolase</keyword>
<gene>
    <name evidence="3" type="ORF">GCM10010833_18260</name>
</gene>
<proteinExistence type="inferred from homology"/>
<dbReference type="InterPro" id="IPR035901">
    <property type="entry name" value="GIY-YIG_endonuc_sf"/>
</dbReference>
<evidence type="ECO:0000259" key="2">
    <source>
        <dbReference type="PROSITE" id="PS50164"/>
    </source>
</evidence>
<organism evidence="3 4">
    <name type="scientific">Blastomonas aquatica</name>
    <dbReference type="NCBI Taxonomy" id="1510276"/>
    <lineage>
        <taxon>Bacteria</taxon>
        <taxon>Pseudomonadati</taxon>
        <taxon>Pseudomonadota</taxon>
        <taxon>Alphaproteobacteria</taxon>
        <taxon>Sphingomonadales</taxon>
        <taxon>Sphingomonadaceae</taxon>
        <taxon>Blastomonas</taxon>
    </lineage>
</organism>
<evidence type="ECO:0000313" key="3">
    <source>
        <dbReference type="EMBL" id="GGB63608.1"/>
    </source>
</evidence>
<comment type="caution">
    <text evidence="3">The sequence shown here is derived from an EMBL/GenBank/DDBJ whole genome shotgun (WGS) entry which is preliminary data.</text>
</comment>